<dbReference type="GeneID" id="71514958"/>
<dbReference type="GO" id="GO:0051258">
    <property type="term" value="P:protein polymerization"/>
    <property type="evidence" value="ECO:0007669"/>
    <property type="project" value="UniProtKB-UniRule"/>
</dbReference>
<gene>
    <name evidence="9 16" type="primary">ftsZ</name>
    <name evidence="15" type="ORF">BME96_11180</name>
    <name evidence="16" type="ORF">IC602_18630</name>
</gene>
<evidence type="ECO:0000256" key="11">
    <source>
        <dbReference type="RuleBase" id="RU000631"/>
    </source>
</evidence>
<dbReference type="PRINTS" id="PR00423">
    <property type="entry name" value="CELLDVISFTSZ"/>
</dbReference>
<dbReference type="SMART" id="SM00864">
    <property type="entry name" value="Tubulin"/>
    <property type="match status" value="1"/>
</dbReference>
<dbReference type="GO" id="GO:0030428">
    <property type="term" value="C:cell septum"/>
    <property type="evidence" value="ECO:0007669"/>
    <property type="project" value="UniProtKB-ARBA"/>
</dbReference>
<dbReference type="Gene3D" id="3.40.50.1440">
    <property type="entry name" value="Tubulin/FtsZ, GTPase domain"/>
    <property type="match status" value="1"/>
</dbReference>
<evidence type="ECO:0000256" key="1">
    <source>
        <dbReference type="ARBA" id="ARBA00009690"/>
    </source>
</evidence>
<comment type="function">
    <text evidence="8 9 11">Essential cell division protein that forms a contractile ring structure (Z ring) at the future cell division site. The regulation of the ring assembly controls the timing and the location of cell division. One of the functions of the FtsZ ring is to recruit other cell division proteins to the septum to produce a new cell wall between the dividing cells. Binds GTP and shows GTPase activity.</text>
</comment>
<dbReference type="Proteomes" id="UP000621631">
    <property type="component" value="Unassembled WGS sequence"/>
</dbReference>
<evidence type="ECO:0000256" key="8">
    <source>
        <dbReference type="ARBA" id="ARBA00055345"/>
    </source>
</evidence>
<reference evidence="15 17" key="1">
    <citation type="submission" date="2016-11" db="EMBL/GenBank/DDBJ databases">
        <title>Complete genome sequencing of Virgibacillus halodenitrificans PDB-F2.</title>
        <authorList>
            <person name="Sun Z."/>
            <person name="Zhou Y."/>
            <person name="Li H."/>
        </authorList>
    </citation>
    <scope>NUCLEOTIDE SEQUENCE [LARGE SCALE GENOMIC DNA]</scope>
    <source>
        <strain evidence="15 17">PDB-F2</strain>
    </source>
</reference>
<dbReference type="Pfam" id="PF00091">
    <property type="entry name" value="Tubulin"/>
    <property type="match status" value="1"/>
</dbReference>
<dbReference type="PROSITE" id="PS01135">
    <property type="entry name" value="FTSZ_2"/>
    <property type="match status" value="1"/>
</dbReference>
<dbReference type="FunFam" id="3.30.1330.20:FF:000005">
    <property type="entry name" value="Cell division protein FtsZ"/>
    <property type="match status" value="1"/>
</dbReference>
<evidence type="ECO:0000256" key="3">
    <source>
        <dbReference type="ARBA" id="ARBA00022618"/>
    </source>
</evidence>
<dbReference type="FunFam" id="3.40.50.1440:FF:000023">
    <property type="entry name" value="Cell division protein FtsZ"/>
    <property type="match status" value="1"/>
</dbReference>
<evidence type="ECO:0000256" key="10">
    <source>
        <dbReference type="NCBIfam" id="TIGR00065"/>
    </source>
</evidence>
<keyword evidence="6 9" id="KW-0717">Septation</keyword>
<dbReference type="Proteomes" id="UP000182945">
    <property type="component" value="Chromosome"/>
</dbReference>
<dbReference type="Pfam" id="PF12327">
    <property type="entry name" value="FtsZ_C"/>
    <property type="match status" value="1"/>
</dbReference>
<dbReference type="CDD" id="cd02201">
    <property type="entry name" value="FtsZ_type1"/>
    <property type="match status" value="1"/>
</dbReference>
<dbReference type="SUPFAM" id="SSF55307">
    <property type="entry name" value="Tubulin C-terminal domain-like"/>
    <property type="match status" value="1"/>
</dbReference>
<dbReference type="EMBL" id="JACWEZ010000021">
    <property type="protein sequence ID" value="MBD1224635.1"/>
    <property type="molecule type" value="Genomic_DNA"/>
</dbReference>
<dbReference type="SUPFAM" id="SSF52490">
    <property type="entry name" value="Tubulin nucleotide-binding domain-like"/>
    <property type="match status" value="1"/>
</dbReference>
<proteinExistence type="inferred from homology"/>
<keyword evidence="4 9" id="KW-0547">Nucleotide-binding</keyword>
<dbReference type="InterPro" id="IPR045061">
    <property type="entry name" value="FtsZ/CetZ"/>
</dbReference>
<dbReference type="InterPro" id="IPR018316">
    <property type="entry name" value="Tubulin/FtsZ_2-layer-sand-dom"/>
</dbReference>
<dbReference type="GO" id="GO:0000917">
    <property type="term" value="P:division septum assembly"/>
    <property type="evidence" value="ECO:0007669"/>
    <property type="project" value="UniProtKB-KW"/>
</dbReference>
<feature type="binding site" evidence="9">
    <location>
        <position position="139"/>
    </location>
    <ligand>
        <name>GTP</name>
        <dbReference type="ChEBI" id="CHEBI:37565"/>
    </ligand>
</feature>
<evidence type="ECO:0000313" key="15">
    <source>
        <dbReference type="EMBL" id="APC48713.1"/>
    </source>
</evidence>
<accession>A0AAC9NL85</accession>
<dbReference type="PANTHER" id="PTHR30314:SF3">
    <property type="entry name" value="MITOCHONDRIAL DIVISION PROTEIN FSZA"/>
    <property type="match status" value="1"/>
</dbReference>
<dbReference type="AlphaFoldDB" id="A0AAC9NL85"/>
<organism evidence="15 17">
    <name type="scientific">Virgibacillus halodenitrificans</name>
    <name type="common">Bacillus halodenitrificans</name>
    <dbReference type="NCBI Taxonomy" id="1482"/>
    <lineage>
        <taxon>Bacteria</taxon>
        <taxon>Bacillati</taxon>
        <taxon>Bacillota</taxon>
        <taxon>Bacilli</taxon>
        <taxon>Bacillales</taxon>
        <taxon>Bacillaceae</taxon>
        <taxon>Virgibacillus</taxon>
    </lineage>
</organism>
<dbReference type="InterPro" id="IPR024757">
    <property type="entry name" value="FtsZ_C"/>
</dbReference>
<dbReference type="SMART" id="SM00865">
    <property type="entry name" value="Tubulin_C"/>
    <property type="match status" value="1"/>
</dbReference>
<evidence type="ECO:0000256" key="2">
    <source>
        <dbReference type="ARBA" id="ARBA00022490"/>
    </source>
</evidence>
<dbReference type="GO" id="GO:0032153">
    <property type="term" value="C:cell division site"/>
    <property type="evidence" value="ECO:0007669"/>
    <property type="project" value="UniProtKB-UniRule"/>
</dbReference>
<sequence>MLEFDTNMEELATIKVIGVGGGGNNAVNRMIEHGVEGVEFIAVNTDAQALNLSRAELKIQIGGKLTRGLGAGANPEVGKKAAEESKEQLEEVLQGADMIFVTAGMGGGTGTGAAPVIAQIAKELGALTVGVVTRPFSFEGRRRSTQAISGIEALKNSVDTLIVIPNDRLLEIVDKNTPMLEAFREADNVLRQGVQGISDLIAKPGLINVDFADVKTIMFDKGSALMGIGVATGETRATEAAKKAISSPLLETSIDGAHGILMNITGGTNLSLYEVQEAADLVTSAADNEVNVIFGSVINENLKDEIVVTVIATGFDENAKKVEQQPKQHRPVINHNQHAATRANDEVQRESVQPRPKQEEDTLDIPTFLRNRNRRR</sequence>
<dbReference type="InterPro" id="IPR020805">
    <property type="entry name" value="Cell_div_FtsZ_CS"/>
</dbReference>
<name>A0AAC9NL85_VIRHA</name>
<comment type="similarity">
    <text evidence="1 9 11">Belongs to the FtsZ family.</text>
</comment>
<dbReference type="Gene3D" id="3.30.1330.20">
    <property type="entry name" value="Tubulin/FtsZ, C-terminal domain"/>
    <property type="match status" value="1"/>
</dbReference>
<dbReference type="InterPro" id="IPR036525">
    <property type="entry name" value="Tubulin/FtsZ_GTPase_sf"/>
</dbReference>
<feature type="binding site" evidence="9">
    <location>
        <begin position="21"/>
        <end position="25"/>
    </location>
    <ligand>
        <name>GTP</name>
        <dbReference type="ChEBI" id="CHEBI:37565"/>
    </ligand>
</feature>
<dbReference type="GO" id="GO:0003924">
    <property type="term" value="F:GTPase activity"/>
    <property type="evidence" value="ECO:0007669"/>
    <property type="project" value="UniProtKB-UniRule"/>
</dbReference>
<feature type="binding site" evidence="9">
    <location>
        <position position="187"/>
    </location>
    <ligand>
        <name>GTP</name>
        <dbReference type="ChEBI" id="CHEBI:37565"/>
    </ligand>
</feature>
<evidence type="ECO:0000313" key="18">
    <source>
        <dbReference type="Proteomes" id="UP000621631"/>
    </source>
</evidence>
<dbReference type="GO" id="GO:0043093">
    <property type="term" value="P:FtsZ-dependent cytokinesis"/>
    <property type="evidence" value="ECO:0007669"/>
    <property type="project" value="UniProtKB-UniRule"/>
</dbReference>
<evidence type="ECO:0000256" key="5">
    <source>
        <dbReference type="ARBA" id="ARBA00023134"/>
    </source>
</evidence>
<feature type="domain" description="Tubulin/FtsZ 2-layer sandwich" evidence="14">
    <location>
        <begin position="207"/>
        <end position="324"/>
    </location>
</feature>
<evidence type="ECO:0000313" key="16">
    <source>
        <dbReference type="EMBL" id="MBD1224635.1"/>
    </source>
</evidence>
<dbReference type="InterPro" id="IPR000158">
    <property type="entry name" value="Cell_div_FtsZ"/>
</dbReference>
<dbReference type="RefSeq" id="WP_019378516.1">
    <property type="nucleotide sequence ID" value="NZ_CP017962.1"/>
</dbReference>
<keyword evidence="5 9" id="KW-0342">GTP-binding</keyword>
<dbReference type="EMBL" id="CP017962">
    <property type="protein sequence ID" value="APC48713.1"/>
    <property type="molecule type" value="Genomic_DNA"/>
</dbReference>
<dbReference type="PROSITE" id="PS01134">
    <property type="entry name" value="FTSZ_1"/>
    <property type="match status" value="1"/>
</dbReference>
<feature type="binding site" evidence="9">
    <location>
        <begin position="108"/>
        <end position="110"/>
    </location>
    <ligand>
        <name>GTP</name>
        <dbReference type="ChEBI" id="CHEBI:37565"/>
    </ligand>
</feature>
<keyword evidence="18" id="KW-1185">Reference proteome</keyword>
<evidence type="ECO:0000256" key="9">
    <source>
        <dbReference type="HAMAP-Rule" id="MF_00909"/>
    </source>
</evidence>
<dbReference type="InterPro" id="IPR003008">
    <property type="entry name" value="Tubulin_FtsZ_GTPase"/>
</dbReference>
<keyword evidence="3 9" id="KW-0132">Cell division</keyword>
<feature type="domain" description="Tubulin/FtsZ GTPase" evidence="13">
    <location>
        <begin position="13"/>
        <end position="205"/>
    </location>
</feature>
<protein>
    <recommendedName>
        <fullName evidence="9 10">Cell division protein FtsZ</fullName>
    </recommendedName>
</protein>
<dbReference type="PANTHER" id="PTHR30314">
    <property type="entry name" value="CELL DIVISION PROTEIN FTSZ-RELATED"/>
    <property type="match status" value="1"/>
</dbReference>
<evidence type="ECO:0000256" key="7">
    <source>
        <dbReference type="ARBA" id="ARBA00023306"/>
    </source>
</evidence>
<reference evidence="16 18" key="2">
    <citation type="submission" date="2020-09" db="EMBL/GenBank/DDBJ databases">
        <title>Draft Genome Sequences of Oil-Oxidizing Bacteria Halomonas titanicae, Marinobacter lutaoensis, and Virgibacillus halodenitrificans Isolated from Highly Saline Environments.</title>
        <authorList>
            <person name="Grouzdev D.S."/>
            <person name="Sokolova D.S."/>
            <person name="Semenova E.M."/>
            <person name="Borzenkov I.A."/>
            <person name="Bidzhieva S.K."/>
            <person name="Poltaraus A.B."/>
            <person name="Nazina T.N."/>
        </authorList>
    </citation>
    <scope>NUCLEOTIDE SEQUENCE [LARGE SCALE GENOMIC DNA]</scope>
    <source>
        <strain evidence="16 18">VKM B-3472D</strain>
    </source>
</reference>
<evidence type="ECO:0000313" key="17">
    <source>
        <dbReference type="Proteomes" id="UP000182945"/>
    </source>
</evidence>
<feature type="region of interest" description="Disordered" evidence="12">
    <location>
        <begin position="323"/>
        <end position="376"/>
    </location>
</feature>
<evidence type="ECO:0000259" key="14">
    <source>
        <dbReference type="SMART" id="SM00865"/>
    </source>
</evidence>
<evidence type="ECO:0000259" key="13">
    <source>
        <dbReference type="SMART" id="SM00864"/>
    </source>
</evidence>
<evidence type="ECO:0000256" key="4">
    <source>
        <dbReference type="ARBA" id="ARBA00022741"/>
    </source>
</evidence>
<dbReference type="GO" id="GO:0005525">
    <property type="term" value="F:GTP binding"/>
    <property type="evidence" value="ECO:0007669"/>
    <property type="project" value="UniProtKB-UniRule"/>
</dbReference>
<dbReference type="KEGG" id="vhl:BME96_11180"/>
<keyword evidence="7 9" id="KW-0131">Cell cycle</keyword>
<comment type="subcellular location">
    <subcellularLocation>
        <location evidence="9">Cytoplasm</location>
    </subcellularLocation>
    <text evidence="9">Assembles at midcell at the inner surface of the cytoplasmic membrane.</text>
</comment>
<dbReference type="NCBIfam" id="TIGR00065">
    <property type="entry name" value="ftsZ"/>
    <property type="match status" value="1"/>
</dbReference>
<dbReference type="InterPro" id="IPR008280">
    <property type="entry name" value="Tub_FtsZ_C"/>
</dbReference>
<evidence type="ECO:0000256" key="6">
    <source>
        <dbReference type="ARBA" id="ARBA00023210"/>
    </source>
</evidence>
<dbReference type="InterPro" id="IPR037103">
    <property type="entry name" value="Tubulin/FtsZ-like_C"/>
</dbReference>
<keyword evidence="2 9" id="KW-0963">Cytoplasm</keyword>
<dbReference type="GO" id="GO:0005737">
    <property type="term" value="C:cytoplasm"/>
    <property type="evidence" value="ECO:0007669"/>
    <property type="project" value="UniProtKB-SubCell"/>
</dbReference>
<comment type="subunit">
    <text evidence="9">Homodimer. Polymerizes to form a dynamic ring structure in a strictly GTP-dependent manner. Interacts directly with several other division proteins.</text>
</comment>
<dbReference type="HAMAP" id="MF_00909">
    <property type="entry name" value="FtsZ"/>
    <property type="match status" value="1"/>
</dbReference>
<feature type="binding site" evidence="9">
    <location>
        <position position="143"/>
    </location>
    <ligand>
        <name>GTP</name>
        <dbReference type="ChEBI" id="CHEBI:37565"/>
    </ligand>
</feature>
<evidence type="ECO:0000256" key="12">
    <source>
        <dbReference type="SAM" id="MobiDB-lite"/>
    </source>
</evidence>